<name>A0A4R1F3F7_9GAMM</name>
<evidence type="ECO:0000313" key="3">
    <source>
        <dbReference type="Proteomes" id="UP000294887"/>
    </source>
</evidence>
<keyword evidence="3" id="KW-1185">Reference proteome</keyword>
<reference evidence="2 3" key="1">
    <citation type="submission" date="2019-03" db="EMBL/GenBank/DDBJ databases">
        <title>Genomic Encyclopedia of Type Strains, Phase IV (KMG-IV): sequencing the most valuable type-strain genomes for metagenomic binning, comparative biology and taxonomic classification.</title>
        <authorList>
            <person name="Goeker M."/>
        </authorList>
    </citation>
    <scope>NUCLEOTIDE SEQUENCE [LARGE SCALE GENOMIC DNA]</scope>
    <source>
        <strain evidence="2 3">DSM 24830</strain>
    </source>
</reference>
<dbReference type="EMBL" id="SMFQ01000003">
    <property type="protein sequence ID" value="TCJ87102.1"/>
    <property type="molecule type" value="Genomic_DNA"/>
</dbReference>
<dbReference type="AlphaFoldDB" id="A0A4R1F3F7"/>
<dbReference type="SUPFAM" id="SSF54427">
    <property type="entry name" value="NTF2-like"/>
    <property type="match status" value="1"/>
</dbReference>
<accession>A0A4R1F3F7</accession>
<gene>
    <name evidence="2" type="ORF">EV695_1604</name>
</gene>
<comment type="caution">
    <text evidence="2">The sequence shown here is derived from an EMBL/GenBank/DDBJ whole genome shotgun (WGS) entry which is preliminary data.</text>
</comment>
<dbReference type="InterPro" id="IPR032710">
    <property type="entry name" value="NTF2-like_dom_sf"/>
</dbReference>
<dbReference type="OrthoDB" id="5767026at2"/>
<protein>
    <submittedName>
        <fullName evidence="2">SnoaL-like protein</fullName>
    </submittedName>
</protein>
<dbReference type="InterPro" id="IPR037401">
    <property type="entry name" value="SnoaL-like"/>
</dbReference>
<evidence type="ECO:0000259" key="1">
    <source>
        <dbReference type="Pfam" id="PF13474"/>
    </source>
</evidence>
<dbReference type="Gene3D" id="3.10.450.50">
    <property type="match status" value="1"/>
</dbReference>
<proteinExistence type="predicted"/>
<evidence type="ECO:0000313" key="2">
    <source>
        <dbReference type="EMBL" id="TCJ87102.1"/>
    </source>
</evidence>
<dbReference type="Pfam" id="PF13474">
    <property type="entry name" value="SnoaL_3"/>
    <property type="match status" value="1"/>
</dbReference>
<dbReference type="PANTHER" id="PTHR34957">
    <property type="entry name" value="NUCLEAR TRANSPORT FACTOR 2 (NTF2) FAMILY PROTEIN"/>
    <property type="match status" value="1"/>
</dbReference>
<feature type="domain" description="SnoaL-like" evidence="1">
    <location>
        <begin position="23"/>
        <end position="136"/>
    </location>
</feature>
<organism evidence="2 3">
    <name type="scientific">Cocleimonas flava</name>
    <dbReference type="NCBI Taxonomy" id="634765"/>
    <lineage>
        <taxon>Bacteria</taxon>
        <taxon>Pseudomonadati</taxon>
        <taxon>Pseudomonadota</taxon>
        <taxon>Gammaproteobacteria</taxon>
        <taxon>Thiotrichales</taxon>
        <taxon>Thiotrichaceae</taxon>
        <taxon>Cocleimonas</taxon>
    </lineage>
</organism>
<sequence>MYHSAMKKDNSEYYFATADEAEAAFYSAFEMGDKDLMEALIADDNVSCIHPSSVPLVGREDVIESWNQILHAISGSVIKVEVMNRTNSNGVAVHLVTEIFADSDDIETEFSEVLATNVYVEQENGWRLMMHHASYISESEYTDEDLLEDSEDLMDYEISQTVH</sequence>
<dbReference type="Proteomes" id="UP000294887">
    <property type="component" value="Unassembled WGS sequence"/>
</dbReference>
<dbReference type="PANTHER" id="PTHR34957:SF1">
    <property type="entry name" value="NUCLEAR TRANSPORT FACTOR 2 (NTF2) FAMILY PROTEIN"/>
    <property type="match status" value="1"/>
</dbReference>
<dbReference type="RefSeq" id="WP_131905409.1">
    <property type="nucleotide sequence ID" value="NZ_BAAAFU010000004.1"/>
</dbReference>